<keyword evidence="2 9" id="KW-0479">Metal-binding</keyword>
<evidence type="ECO:0000256" key="3">
    <source>
        <dbReference type="ARBA" id="ARBA00022737"/>
    </source>
</evidence>
<dbReference type="InterPro" id="IPR049618">
    <property type="entry name" value="Lhx1/5_LIM1"/>
</dbReference>
<feature type="region of interest" description="Disordered" evidence="10">
    <location>
        <begin position="183"/>
        <end position="246"/>
    </location>
</feature>
<dbReference type="PROSITE" id="PS50023">
    <property type="entry name" value="LIM_DOMAIN_2"/>
    <property type="match status" value="1"/>
</dbReference>
<keyword evidence="3" id="KW-0677">Repeat</keyword>
<evidence type="ECO:0000256" key="5">
    <source>
        <dbReference type="ARBA" id="ARBA00023038"/>
    </source>
</evidence>
<reference evidence="12" key="1">
    <citation type="submission" date="2021-12" db="EMBL/GenBank/DDBJ databases">
        <authorList>
            <person name="King R."/>
        </authorList>
    </citation>
    <scope>NUCLEOTIDE SEQUENCE</scope>
</reference>
<evidence type="ECO:0000256" key="2">
    <source>
        <dbReference type="ARBA" id="ARBA00022723"/>
    </source>
</evidence>
<keyword evidence="4 9" id="KW-0862">Zinc</keyword>
<dbReference type="FunFam" id="2.10.110.10:FF:000006">
    <property type="entry name" value="LIM homeobox transcription factor 1-beta"/>
    <property type="match status" value="1"/>
</dbReference>
<evidence type="ECO:0000256" key="7">
    <source>
        <dbReference type="ARBA" id="ARBA00023155"/>
    </source>
</evidence>
<evidence type="ECO:0000313" key="13">
    <source>
        <dbReference type="Proteomes" id="UP001152759"/>
    </source>
</evidence>
<feature type="compositionally biased region" description="Basic residues" evidence="10">
    <location>
        <begin position="196"/>
        <end position="207"/>
    </location>
</feature>
<dbReference type="InterPro" id="IPR050453">
    <property type="entry name" value="LIM_Homeobox_TF"/>
</dbReference>
<gene>
    <name evidence="12" type="ORF">BEMITA_LOCUS10376</name>
</gene>
<evidence type="ECO:0000256" key="9">
    <source>
        <dbReference type="PROSITE-ProRule" id="PRU00125"/>
    </source>
</evidence>
<name>A0A9P0F715_BEMTA</name>
<evidence type="ECO:0000256" key="1">
    <source>
        <dbReference type="ARBA" id="ARBA00004123"/>
    </source>
</evidence>
<dbReference type="GO" id="GO:0030182">
    <property type="term" value="P:neuron differentiation"/>
    <property type="evidence" value="ECO:0007669"/>
    <property type="project" value="TreeGrafter"/>
</dbReference>
<dbReference type="GO" id="GO:0000977">
    <property type="term" value="F:RNA polymerase II transcription regulatory region sequence-specific DNA binding"/>
    <property type="evidence" value="ECO:0007669"/>
    <property type="project" value="TreeGrafter"/>
</dbReference>
<dbReference type="AlphaFoldDB" id="A0A9P0F715"/>
<dbReference type="Pfam" id="PF00412">
    <property type="entry name" value="LIM"/>
    <property type="match status" value="1"/>
</dbReference>
<dbReference type="GO" id="GO:0008270">
    <property type="term" value="F:zinc ion binding"/>
    <property type="evidence" value="ECO:0007669"/>
    <property type="project" value="InterPro"/>
</dbReference>
<evidence type="ECO:0000256" key="8">
    <source>
        <dbReference type="ARBA" id="ARBA00023242"/>
    </source>
</evidence>
<accession>A0A9P0F715</accession>
<keyword evidence="7" id="KW-0371">Homeobox</keyword>
<dbReference type="PANTHER" id="PTHR24208:SF105">
    <property type="entry name" value="DLIM1"/>
    <property type="match status" value="1"/>
</dbReference>
<keyword evidence="8" id="KW-0539">Nucleus</keyword>
<evidence type="ECO:0000256" key="4">
    <source>
        <dbReference type="ARBA" id="ARBA00022833"/>
    </source>
</evidence>
<dbReference type="PANTHER" id="PTHR24208">
    <property type="entry name" value="LIM/HOMEOBOX PROTEIN LHX"/>
    <property type="match status" value="1"/>
</dbReference>
<organism evidence="12 13">
    <name type="scientific">Bemisia tabaci</name>
    <name type="common">Sweetpotato whitefly</name>
    <name type="synonym">Aleurodes tabaci</name>
    <dbReference type="NCBI Taxonomy" id="7038"/>
    <lineage>
        <taxon>Eukaryota</taxon>
        <taxon>Metazoa</taxon>
        <taxon>Ecdysozoa</taxon>
        <taxon>Arthropoda</taxon>
        <taxon>Hexapoda</taxon>
        <taxon>Insecta</taxon>
        <taxon>Pterygota</taxon>
        <taxon>Neoptera</taxon>
        <taxon>Paraneoptera</taxon>
        <taxon>Hemiptera</taxon>
        <taxon>Sternorrhyncha</taxon>
        <taxon>Aleyrodoidea</taxon>
        <taxon>Aleyrodidae</taxon>
        <taxon>Aleyrodinae</taxon>
        <taxon>Bemisia</taxon>
    </lineage>
</organism>
<feature type="domain" description="LIM zinc-binding" evidence="11">
    <location>
        <begin position="92"/>
        <end position="151"/>
    </location>
</feature>
<dbReference type="SMART" id="SM00132">
    <property type="entry name" value="LIM"/>
    <property type="match status" value="1"/>
</dbReference>
<keyword evidence="5 9" id="KW-0440">LIM domain</keyword>
<dbReference type="EMBL" id="OU963867">
    <property type="protein sequence ID" value="CAH0391790.1"/>
    <property type="molecule type" value="Genomic_DNA"/>
</dbReference>
<evidence type="ECO:0000256" key="6">
    <source>
        <dbReference type="ARBA" id="ARBA00023125"/>
    </source>
</evidence>
<proteinExistence type="predicted"/>
<dbReference type="PROSITE" id="PS00478">
    <property type="entry name" value="LIM_DOMAIN_1"/>
    <property type="match status" value="1"/>
</dbReference>
<sequence length="246" mass="27449">MAIGHRACDHARAPDDDFTRNVPFPSPPLHAKPSKHNSTFDLECQHVTNRHENDGVKTVKKNYSSNLQNPHLAMALLRASGRSPAVNSAMIVTCAGCDKPILDKFLCHVLDRPWHAVCVRCYICGCTLSEKCLSRENKLFCRNDFYKTFGQQSALVLTTEKFCKCNKETISWEPFQVGQRTARRVDGVADEATSKPPKRSGRKKTSRFQRTANSKISAAECATKAPRPTQTRGTLKKPRTKSAMAT</sequence>
<evidence type="ECO:0000259" key="11">
    <source>
        <dbReference type="PROSITE" id="PS50023"/>
    </source>
</evidence>
<protein>
    <recommendedName>
        <fullName evidence="11">LIM zinc-binding domain-containing protein</fullName>
    </recommendedName>
</protein>
<evidence type="ECO:0000256" key="10">
    <source>
        <dbReference type="SAM" id="MobiDB-lite"/>
    </source>
</evidence>
<dbReference type="GO" id="GO:0000981">
    <property type="term" value="F:DNA-binding transcription factor activity, RNA polymerase II-specific"/>
    <property type="evidence" value="ECO:0007669"/>
    <property type="project" value="TreeGrafter"/>
</dbReference>
<dbReference type="InterPro" id="IPR001781">
    <property type="entry name" value="Znf_LIM"/>
</dbReference>
<dbReference type="SUPFAM" id="SSF57716">
    <property type="entry name" value="Glucocorticoid receptor-like (DNA-binding domain)"/>
    <property type="match status" value="2"/>
</dbReference>
<comment type="subcellular location">
    <subcellularLocation>
        <location evidence="1">Nucleus</location>
    </subcellularLocation>
</comment>
<evidence type="ECO:0000313" key="12">
    <source>
        <dbReference type="EMBL" id="CAH0391790.1"/>
    </source>
</evidence>
<dbReference type="GO" id="GO:0005634">
    <property type="term" value="C:nucleus"/>
    <property type="evidence" value="ECO:0007669"/>
    <property type="project" value="UniProtKB-SubCell"/>
</dbReference>
<keyword evidence="13" id="KW-1185">Reference proteome</keyword>
<dbReference type="CDD" id="cd09367">
    <property type="entry name" value="LIM1_Lhx1_Lhx5"/>
    <property type="match status" value="1"/>
</dbReference>
<dbReference type="Gene3D" id="2.10.110.10">
    <property type="entry name" value="Cysteine Rich Protein"/>
    <property type="match status" value="1"/>
</dbReference>
<keyword evidence="6" id="KW-0238">DNA-binding</keyword>
<dbReference type="Proteomes" id="UP001152759">
    <property type="component" value="Chromosome 6"/>
</dbReference>